<name>A0A9D2MQW4_9FIRM</name>
<dbReference type="InterPro" id="IPR014238">
    <property type="entry name" value="Spore_YlmC/YmxH"/>
</dbReference>
<sequence length="79" mass="8905">MLFSELKCKDVVNLRDCRKMGHVIDFEFDECTGCISKIMVPGVDGKNCFKRLIGCDTEYVICYGDIKQIGPDIILVDVP</sequence>
<dbReference type="Proteomes" id="UP000886883">
    <property type="component" value="Unassembled WGS sequence"/>
</dbReference>
<dbReference type="Gene3D" id="2.30.30.240">
    <property type="entry name" value="PRC-barrel domain"/>
    <property type="match status" value="1"/>
</dbReference>
<accession>A0A9D2MQW4</accession>
<reference evidence="1" key="1">
    <citation type="journal article" date="2021" name="PeerJ">
        <title>Extensive microbial diversity within the chicken gut microbiome revealed by metagenomics and culture.</title>
        <authorList>
            <person name="Gilroy R."/>
            <person name="Ravi A."/>
            <person name="Getino M."/>
            <person name="Pursley I."/>
            <person name="Horton D.L."/>
            <person name="Alikhan N.F."/>
            <person name="Baker D."/>
            <person name="Gharbi K."/>
            <person name="Hall N."/>
            <person name="Watson M."/>
            <person name="Adriaenssens E.M."/>
            <person name="Foster-Nyarko E."/>
            <person name="Jarju S."/>
            <person name="Secka A."/>
            <person name="Antonio M."/>
            <person name="Oren A."/>
            <person name="Chaudhuri R.R."/>
            <person name="La Ragione R."/>
            <person name="Hildebrand F."/>
            <person name="Pallen M.J."/>
        </authorList>
    </citation>
    <scope>NUCLEOTIDE SEQUENCE</scope>
    <source>
        <strain evidence="1">USAMLcec3-2134</strain>
    </source>
</reference>
<evidence type="ECO:0000313" key="2">
    <source>
        <dbReference type="Proteomes" id="UP000886883"/>
    </source>
</evidence>
<reference evidence="1" key="2">
    <citation type="submission" date="2021-04" db="EMBL/GenBank/DDBJ databases">
        <authorList>
            <person name="Gilroy R."/>
        </authorList>
    </citation>
    <scope>NUCLEOTIDE SEQUENCE</scope>
    <source>
        <strain evidence="1">USAMLcec3-2134</strain>
    </source>
</reference>
<proteinExistence type="predicted"/>
<gene>
    <name evidence="1" type="ORF">H9763_04125</name>
</gene>
<dbReference type="InterPro" id="IPR011033">
    <property type="entry name" value="PRC_barrel-like_sf"/>
</dbReference>
<dbReference type="EMBL" id="DWXE01000012">
    <property type="protein sequence ID" value="HJB90642.1"/>
    <property type="molecule type" value="Genomic_DNA"/>
</dbReference>
<evidence type="ECO:0000313" key="1">
    <source>
        <dbReference type="EMBL" id="HJB90642.1"/>
    </source>
</evidence>
<protein>
    <submittedName>
        <fullName evidence="1">YlmC/YmxH family sporulation protein</fullName>
    </submittedName>
</protein>
<dbReference type="PANTHER" id="PTHR40061">
    <property type="entry name" value="SPORULATION PROTEIN YLMC-RELATED"/>
    <property type="match status" value="1"/>
</dbReference>
<dbReference type="AlphaFoldDB" id="A0A9D2MQW4"/>
<organism evidence="1 2">
    <name type="scientific">Candidatus Eisenbergiella merdigallinarum</name>
    <dbReference type="NCBI Taxonomy" id="2838552"/>
    <lineage>
        <taxon>Bacteria</taxon>
        <taxon>Bacillati</taxon>
        <taxon>Bacillota</taxon>
        <taxon>Clostridia</taxon>
        <taxon>Lachnospirales</taxon>
        <taxon>Lachnospiraceae</taxon>
        <taxon>Eisenbergiella</taxon>
    </lineage>
</organism>
<dbReference type="PANTHER" id="PTHR40061:SF1">
    <property type="entry name" value="SPORULATION PROTEIN YLMC-RELATED"/>
    <property type="match status" value="1"/>
</dbReference>
<dbReference type="SUPFAM" id="SSF50346">
    <property type="entry name" value="PRC-barrel domain"/>
    <property type="match status" value="1"/>
</dbReference>
<comment type="caution">
    <text evidence="1">The sequence shown here is derived from an EMBL/GenBank/DDBJ whole genome shotgun (WGS) entry which is preliminary data.</text>
</comment>
<dbReference type="NCBIfam" id="TIGR02888">
    <property type="entry name" value="spore_YlmC_YmxH"/>
    <property type="match status" value="1"/>
</dbReference>